<proteinExistence type="predicted"/>
<feature type="compositionally biased region" description="Polar residues" evidence="1">
    <location>
        <begin position="412"/>
        <end position="434"/>
    </location>
</feature>
<organism evidence="2 3">
    <name type="scientific">Asterophora parasitica</name>
    <dbReference type="NCBI Taxonomy" id="117018"/>
    <lineage>
        <taxon>Eukaryota</taxon>
        <taxon>Fungi</taxon>
        <taxon>Dikarya</taxon>
        <taxon>Basidiomycota</taxon>
        <taxon>Agaricomycotina</taxon>
        <taxon>Agaricomycetes</taxon>
        <taxon>Agaricomycetidae</taxon>
        <taxon>Agaricales</taxon>
        <taxon>Tricholomatineae</taxon>
        <taxon>Lyophyllaceae</taxon>
        <taxon>Asterophora</taxon>
    </lineage>
</organism>
<feature type="compositionally biased region" description="Acidic residues" evidence="1">
    <location>
        <begin position="42"/>
        <end position="56"/>
    </location>
</feature>
<evidence type="ECO:0000313" key="3">
    <source>
        <dbReference type="Proteomes" id="UP000775547"/>
    </source>
</evidence>
<feature type="region of interest" description="Disordered" evidence="1">
    <location>
        <begin position="390"/>
        <end position="442"/>
    </location>
</feature>
<dbReference type="OrthoDB" id="10264149at2759"/>
<reference evidence="2" key="1">
    <citation type="submission" date="2020-07" db="EMBL/GenBank/DDBJ databases">
        <authorList>
            <person name="Nieuwenhuis M."/>
            <person name="Van De Peppel L.J.J."/>
        </authorList>
    </citation>
    <scope>NUCLEOTIDE SEQUENCE</scope>
    <source>
        <strain evidence="2">AP01</strain>
        <tissue evidence="2">Mycelium</tissue>
    </source>
</reference>
<keyword evidence="3" id="KW-1185">Reference proteome</keyword>
<comment type="caution">
    <text evidence="2">The sequence shown here is derived from an EMBL/GenBank/DDBJ whole genome shotgun (WGS) entry which is preliminary data.</text>
</comment>
<dbReference type="AlphaFoldDB" id="A0A9P7KBD0"/>
<evidence type="ECO:0000313" key="2">
    <source>
        <dbReference type="EMBL" id="KAG5642959.1"/>
    </source>
</evidence>
<dbReference type="EMBL" id="JABCKV010000144">
    <property type="protein sequence ID" value="KAG5642959.1"/>
    <property type="molecule type" value="Genomic_DNA"/>
</dbReference>
<feature type="region of interest" description="Disordered" evidence="1">
    <location>
        <begin position="1"/>
        <end position="75"/>
    </location>
</feature>
<feature type="region of interest" description="Disordered" evidence="1">
    <location>
        <begin position="472"/>
        <end position="513"/>
    </location>
</feature>
<sequence length="621" mass="67893">MGEVAVEQGRIEDSSQAFRSVESQENDIALGLSPSQRNATTVDDDQEQDGDDSPDSDDTHMAPSLRIDDAPKPGTYARRQTIGAAQTVPALPLHLRNMKRSRTSEDPLGQLDADHVTIPYLSSPSIPSARPSPRSATINRADALLDTYSEQAQTQLLRGHYCRSEVKFLLSLENICNRLVVIPKPARVSALRAELTALNHKLPAEVCMPMWCSSSDSATSKGYTQPHHRIVRIPPGESVVLNSAERAPYLLLIEVLNDDLDFAPTKRANKEVLKKIVMKEDERKGTSKDLIPFNDIRTARPQPGAPSTASGGDVVRTDSPRPWTPAAEIPATSTSAAFPADDEEIDLVEQLYGTDQSLRSRTADISDSIVLPPPPKNRELELAAWSRPSQFSSPLTADSASPSPRIPPPLSMNHSTTRVSNPPSATSPHTQSPSVVDGPQTLSLDDYSERMRTAAIMLAQLNANLVREQFTPAVQPGSSGNSQPPRSARRFSGLTSPDPSTSKSAPPVSDGMKLQHTEAAAIRDRIMKEMLALEEQRMERMREIREGEGTIRLDISGSMKSTEDEGIIRRELNKADPSAVVFSESWATKKVCQVLRMKFSKLRETLSNCRAESGTVHLTAI</sequence>
<feature type="compositionally biased region" description="Polar residues" evidence="1">
    <location>
        <begin position="390"/>
        <end position="402"/>
    </location>
</feature>
<name>A0A9P7KBD0_9AGAR</name>
<accession>A0A9P7KBD0</accession>
<evidence type="ECO:0000256" key="1">
    <source>
        <dbReference type="SAM" id="MobiDB-lite"/>
    </source>
</evidence>
<gene>
    <name evidence="2" type="ORF">DXG03_001841</name>
</gene>
<dbReference type="Proteomes" id="UP000775547">
    <property type="component" value="Unassembled WGS sequence"/>
</dbReference>
<feature type="compositionally biased region" description="Polar residues" evidence="1">
    <location>
        <begin position="493"/>
        <end position="504"/>
    </location>
</feature>
<feature type="region of interest" description="Disordered" evidence="1">
    <location>
        <begin position="288"/>
        <end position="338"/>
    </location>
</feature>
<feature type="compositionally biased region" description="Polar residues" evidence="1">
    <location>
        <begin position="476"/>
        <end position="485"/>
    </location>
</feature>
<feature type="compositionally biased region" description="Polar residues" evidence="1">
    <location>
        <begin position="14"/>
        <end position="23"/>
    </location>
</feature>
<reference evidence="2" key="2">
    <citation type="submission" date="2021-10" db="EMBL/GenBank/DDBJ databases">
        <title>Phylogenomics reveals ancestral predisposition of the termite-cultivated fungus Termitomyces towards a domesticated lifestyle.</title>
        <authorList>
            <person name="Auxier B."/>
            <person name="Grum-Grzhimaylo A."/>
            <person name="Cardenas M.E."/>
            <person name="Lodge J.D."/>
            <person name="Laessoe T."/>
            <person name="Pedersen O."/>
            <person name="Smith M.E."/>
            <person name="Kuyper T.W."/>
            <person name="Franco-Molano E.A."/>
            <person name="Baroni T.J."/>
            <person name="Aanen D.K."/>
        </authorList>
    </citation>
    <scope>NUCLEOTIDE SEQUENCE</scope>
    <source>
        <strain evidence="2">AP01</strain>
        <tissue evidence="2">Mycelium</tissue>
    </source>
</reference>
<protein>
    <submittedName>
        <fullName evidence="2">Uncharacterized protein</fullName>
    </submittedName>
</protein>